<gene>
    <name evidence="3" type="ORF">BP5553_09165</name>
</gene>
<dbReference type="SUPFAM" id="SSF50685">
    <property type="entry name" value="Barwin-like endoglucanases"/>
    <property type="match status" value="1"/>
</dbReference>
<accession>A0A370TBY8</accession>
<sequence length="197" mass="20614">MQLQYTSFVLALVASLAGATPTPDGNGTLVQRDAHSGIATVYTQQGGTGACGIVNPDSARIAAVANGKAYCGRQIQMTNTGGHNGVGGKGKVITTTVQDVCPSCDANHVDLSVGSWDDLTDSSPWGVTNIECAMIETAGVTSSITTCMCLLTKSEELTSKQGCDGRSRNSHKIVLYKLYNLDLGSLNIIEQWAVGWV</sequence>
<name>A0A370TBY8_9HELO</name>
<evidence type="ECO:0008006" key="5">
    <source>
        <dbReference type="Google" id="ProtNLM"/>
    </source>
</evidence>
<dbReference type="InterPro" id="IPR036908">
    <property type="entry name" value="RlpA-like_sf"/>
</dbReference>
<protein>
    <recommendedName>
        <fullName evidence="5">RlpA-like protein double-psi beta-barrel domain-containing protein</fullName>
    </recommendedName>
</protein>
<evidence type="ECO:0000313" key="4">
    <source>
        <dbReference type="Proteomes" id="UP000254866"/>
    </source>
</evidence>
<keyword evidence="4" id="KW-1185">Reference proteome</keyword>
<dbReference type="RefSeq" id="XP_031865695.1">
    <property type="nucleotide sequence ID" value="XM_032017788.1"/>
</dbReference>
<dbReference type="EMBL" id="NPIC01000011">
    <property type="protein sequence ID" value="RDL31763.1"/>
    <property type="molecule type" value="Genomic_DNA"/>
</dbReference>
<dbReference type="GeneID" id="43602014"/>
<dbReference type="OrthoDB" id="406505at2759"/>
<comment type="caution">
    <text evidence="3">The sequence shown here is derived from an EMBL/GenBank/DDBJ whole genome shotgun (WGS) entry which is preliminary data.</text>
</comment>
<evidence type="ECO:0000256" key="2">
    <source>
        <dbReference type="SAM" id="SignalP"/>
    </source>
</evidence>
<dbReference type="AlphaFoldDB" id="A0A370TBY8"/>
<keyword evidence="1 2" id="KW-0732">Signal</keyword>
<dbReference type="STRING" id="2656787.A0A370TBY8"/>
<feature type="signal peptide" evidence="2">
    <location>
        <begin position="1"/>
        <end position="19"/>
    </location>
</feature>
<proteinExistence type="predicted"/>
<dbReference type="InterPro" id="IPR051477">
    <property type="entry name" value="Expansin_CellWall"/>
</dbReference>
<dbReference type="Gene3D" id="2.40.40.10">
    <property type="entry name" value="RlpA-like domain"/>
    <property type="match status" value="1"/>
</dbReference>
<feature type="chain" id="PRO_5016893826" description="RlpA-like protein double-psi beta-barrel domain-containing protein" evidence="2">
    <location>
        <begin position="20"/>
        <end position="197"/>
    </location>
</feature>
<dbReference type="CDD" id="cd22191">
    <property type="entry name" value="DPBB_RlpA_EXP_N-like"/>
    <property type="match status" value="1"/>
</dbReference>
<reference evidence="3 4" key="1">
    <citation type="journal article" date="2018" name="IMA Fungus">
        <title>IMA Genome-F 9: Draft genome sequence of Annulohypoxylon stygium, Aspergillus mulundensis, Berkeleyomyces basicola (syn. Thielaviopsis basicola), Ceratocystis smalleyi, two Cercospora beticola strains, Coleophoma cylindrospora, Fusarium fracticaudum, Phialophora cf. hyalina, and Morchella septimelata.</title>
        <authorList>
            <person name="Wingfield B.D."/>
            <person name="Bills G.F."/>
            <person name="Dong Y."/>
            <person name="Huang W."/>
            <person name="Nel W.J."/>
            <person name="Swalarsk-Parry B.S."/>
            <person name="Vaghefi N."/>
            <person name="Wilken P.M."/>
            <person name="An Z."/>
            <person name="de Beer Z.W."/>
            <person name="De Vos L."/>
            <person name="Chen L."/>
            <person name="Duong T.A."/>
            <person name="Gao Y."/>
            <person name="Hammerbacher A."/>
            <person name="Kikkert J.R."/>
            <person name="Li Y."/>
            <person name="Li H."/>
            <person name="Li K."/>
            <person name="Li Q."/>
            <person name="Liu X."/>
            <person name="Ma X."/>
            <person name="Naidoo K."/>
            <person name="Pethybridge S.J."/>
            <person name="Sun J."/>
            <person name="Steenkamp E.T."/>
            <person name="van der Nest M.A."/>
            <person name="van Wyk S."/>
            <person name="Wingfield M.J."/>
            <person name="Xiong C."/>
            <person name="Yue Q."/>
            <person name="Zhang X."/>
        </authorList>
    </citation>
    <scope>NUCLEOTIDE SEQUENCE [LARGE SCALE GENOMIC DNA]</scope>
    <source>
        <strain evidence="3 4">BP 5553</strain>
    </source>
</reference>
<evidence type="ECO:0000313" key="3">
    <source>
        <dbReference type="EMBL" id="RDL31763.1"/>
    </source>
</evidence>
<dbReference type="PANTHER" id="PTHR31836">
    <property type="match status" value="1"/>
</dbReference>
<organism evidence="3 4">
    <name type="scientific">Venustampulla echinocandica</name>
    <dbReference type="NCBI Taxonomy" id="2656787"/>
    <lineage>
        <taxon>Eukaryota</taxon>
        <taxon>Fungi</taxon>
        <taxon>Dikarya</taxon>
        <taxon>Ascomycota</taxon>
        <taxon>Pezizomycotina</taxon>
        <taxon>Leotiomycetes</taxon>
        <taxon>Helotiales</taxon>
        <taxon>Pleuroascaceae</taxon>
        <taxon>Venustampulla</taxon>
    </lineage>
</organism>
<evidence type="ECO:0000256" key="1">
    <source>
        <dbReference type="ARBA" id="ARBA00022729"/>
    </source>
</evidence>
<dbReference type="Proteomes" id="UP000254866">
    <property type="component" value="Unassembled WGS sequence"/>
</dbReference>
<dbReference type="PANTHER" id="PTHR31836:SF28">
    <property type="entry name" value="SRCR DOMAIN-CONTAINING PROTEIN-RELATED"/>
    <property type="match status" value="1"/>
</dbReference>